<evidence type="ECO:0000313" key="3">
    <source>
        <dbReference type="Proteomes" id="UP000231878"/>
    </source>
</evidence>
<dbReference type="Proteomes" id="UP000231878">
    <property type="component" value="Unassembled WGS sequence"/>
</dbReference>
<gene>
    <name evidence="2" type="ORF">CWD88_10215</name>
</gene>
<feature type="compositionally biased region" description="Basic residues" evidence="1">
    <location>
        <begin position="68"/>
        <end position="85"/>
    </location>
</feature>
<comment type="caution">
    <text evidence="2">The sequence shown here is derived from an EMBL/GenBank/DDBJ whole genome shotgun (WGS) entry which is preliminary data.</text>
</comment>
<evidence type="ECO:0000256" key="1">
    <source>
        <dbReference type="SAM" id="MobiDB-lite"/>
    </source>
</evidence>
<reference evidence="2 3" key="1">
    <citation type="submission" date="2017-11" db="EMBL/GenBank/DDBJ databases">
        <title>Molecular characterization of Burkholderia pseudomallei and closely related isolates from Vietnam.</title>
        <authorList>
            <person name="Ustinov D.V."/>
            <person name="Antonov A.S."/>
            <person name="Avdusheva E.F."/>
            <person name="Shpak I.M."/>
            <person name="Zakharova I.B."/>
            <person name="Thi L.A."/>
            <person name="Teteryatnikova N."/>
            <person name="Lopasteyskaya Y.A."/>
            <person name="Kuzyutina J.A."/>
            <person name="Ngo T.N."/>
            <person name="Victorov D.V."/>
        </authorList>
    </citation>
    <scope>NUCLEOTIDE SEQUENCE [LARGE SCALE GENOMIC DNA]</scope>
    <source>
        <strain evidence="2 3">V1512</strain>
    </source>
</reference>
<dbReference type="EMBL" id="PHRB01000008">
    <property type="protein sequence ID" value="PJO66213.1"/>
    <property type="molecule type" value="Genomic_DNA"/>
</dbReference>
<accession>A0AAX0UC64</accession>
<evidence type="ECO:0000313" key="2">
    <source>
        <dbReference type="EMBL" id="PJO66213.1"/>
    </source>
</evidence>
<proteinExistence type="predicted"/>
<organism evidence="2 3">
    <name type="scientific">Burkholderia pseudomallei</name>
    <name type="common">Pseudomonas pseudomallei</name>
    <dbReference type="NCBI Taxonomy" id="28450"/>
    <lineage>
        <taxon>Bacteria</taxon>
        <taxon>Pseudomonadati</taxon>
        <taxon>Pseudomonadota</taxon>
        <taxon>Betaproteobacteria</taxon>
        <taxon>Burkholderiales</taxon>
        <taxon>Burkholderiaceae</taxon>
        <taxon>Burkholderia</taxon>
        <taxon>pseudomallei group</taxon>
    </lineage>
</organism>
<sequence>MSRDALARGYIDAAPPAGGGAASGFRRAAGVSRIKPADRPPHARGKPIAQTAHEGRAFPPMRSPANGVHRRRPCRRRARRTRAARAPRGTAI</sequence>
<name>A0AAX0UC64_BURPE</name>
<protein>
    <submittedName>
        <fullName evidence="2">Uncharacterized protein</fullName>
    </submittedName>
</protein>
<feature type="region of interest" description="Disordered" evidence="1">
    <location>
        <begin position="1"/>
        <end position="92"/>
    </location>
</feature>
<dbReference type="AlphaFoldDB" id="A0AAX0UC64"/>